<dbReference type="CDD" id="cd00431">
    <property type="entry name" value="cysteine_hydrolases"/>
    <property type="match status" value="1"/>
</dbReference>
<comment type="caution">
    <text evidence="2">The sequence shown here is derived from an EMBL/GenBank/DDBJ whole genome shotgun (WGS) entry which is preliminary data.</text>
</comment>
<sequence>MAIIKNPQEFLEKSKDILNDIMDTIDKLPAINLEDFHGENTVFIIVDMINGFAREGVLKSERVEALIPEILRLSKLCDKSGITKIAFADNHTDDSIEFEAYPSHCITGTSESELVAELKEANDYLLIPKNSTNGFLENAFQKWIRQNEEVTNFIVVGDCTDICIEQFSKSLKAYFNLNNRKSRVIVPLNAVDTYDLETHYADLMDIMALYSMIINGVEVVKGIN</sequence>
<gene>
    <name evidence="2" type="ORF">bsdE14_14250</name>
</gene>
<dbReference type="InterPro" id="IPR044717">
    <property type="entry name" value="NIC1"/>
</dbReference>
<name>A0ABQ5N492_9CLOT</name>
<proteinExistence type="predicted"/>
<keyword evidence="3" id="KW-1185">Reference proteome</keyword>
<evidence type="ECO:0000313" key="3">
    <source>
        <dbReference type="Proteomes" id="UP001208567"/>
    </source>
</evidence>
<accession>A0ABQ5N492</accession>
<evidence type="ECO:0000259" key="1">
    <source>
        <dbReference type="Pfam" id="PF00857"/>
    </source>
</evidence>
<dbReference type="InterPro" id="IPR000868">
    <property type="entry name" value="Isochorismatase-like_dom"/>
</dbReference>
<organism evidence="2 3">
    <name type="scientific">Clostridium omnivorum</name>
    <dbReference type="NCBI Taxonomy" id="1604902"/>
    <lineage>
        <taxon>Bacteria</taxon>
        <taxon>Bacillati</taxon>
        <taxon>Bacillota</taxon>
        <taxon>Clostridia</taxon>
        <taxon>Eubacteriales</taxon>
        <taxon>Clostridiaceae</taxon>
        <taxon>Clostridium</taxon>
    </lineage>
</organism>
<evidence type="ECO:0000313" key="2">
    <source>
        <dbReference type="EMBL" id="GLC30015.1"/>
    </source>
</evidence>
<dbReference type="PANTHER" id="PTHR47297">
    <property type="match status" value="1"/>
</dbReference>
<dbReference type="Gene3D" id="3.40.50.850">
    <property type="entry name" value="Isochorismatase-like"/>
    <property type="match status" value="1"/>
</dbReference>
<dbReference type="SUPFAM" id="SSF52499">
    <property type="entry name" value="Isochorismatase-like hydrolases"/>
    <property type="match status" value="1"/>
</dbReference>
<protein>
    <submittedName>
        <fullName evidence="2">Amidase</fullName>
    </submittedName>
</protein>
<dbReference type="PANTHER" id="PTHR47297:SF2">
    <property type="entry name" value="OS02G0606800 PROTEIN"/>
    <property type="match status" value="1"/>
</dbReference>
<dbReference type="EMBL" id="BRXR01000001">
    <property type="protein sequence ID" value="GLC30015.1"/>
    <property type="molecule type" value="Genomic_DNA"/>
</dbReference>
<dbReference type="Pfam" id="PF00857">
    <property type="entry name" value="Isochorismatase"/>
    <property type="match status" value="1"/>
</dbReference>
<feature type="domain" description="Isochorismatase-like" evidence="1">
    <location>
        <begin position="41"/>
        <end position="209"/>
    </location>
</feature>
<dbReference type="RefSeq" id="WP_264849284.1">
    <property type="nucleotide sequence ID" value="NZ_BRXR01000001.1"/>
</dbReference>
<reference evidence="2 3" key="1">
    <citation type="journal article" date="2024" name="Int. J. Syst. Evol. Microbiol.">
        <title>Clostridium omnivorum sp. nov., isolated from anoxic soil under the treatment of reductive soil disinfestation.</title>
        <authorList>
            <person name="Ueki A."/>
            <person name="Tonouchi A."/>
            <person name="Kaku N."/>
            <person name="Honma S."/>
            <person name="Ueki K."/>
        </authorList>
    </citation>
    <scope>NUCLEOTIDE SEQUENCE [LARGE SCALE GENOMIC DNA]</scope>
    <source>
        <strain evidence="2 3">E14</strain>
    </source>
</reference>
<dbReference type="Proteomes" id="UP001208567">
    <property type="component" value="Unassembled WGS sequence"/>
</dbReference>
<dbReference type="InterPro" id="IPR036380">
    <property type="entry name" value="Isochorismatase-like_sf"/>
</dbReference>